<dbReference type="Pfam" id="PF00005">
    <property type="entry name" value="ABC_tran"/>
    <property type="match status" value="2"/>
</dbReference>
<keyword evidence="1" id="KW-0547">Nucleotide-binding</keyword>
<protein>
    <submittedName>
        <fullName evidence="4">Simple sugar transport system ATP-binding protein</fullName>
    </submittedName>
</protein>
<evidence type="ECO:0000256" key="1">
    <source>
        <dbReference type="ARBA" id="ARBA00022741"/>
    </source>
</evidence>
<dbReference type="CDD" id="cd03215">
    <property type="entry name" value="ABC_Carb_Monos_II"/>
    <property type="match status" value="1"/>
</dbReference>
<accession>A0ABU1IHI6</accession>
<dbReference type="PROSITE" id="PS50893">
    <property type="entry name" value="ABC_TRANSPORTER_2"/>
    <property type="match status" value="2"/>
</dbReference>
<gene>
    <name evidence="4" type="ORF">JOE21_000228</name>
</gene>
<dbReference type="PROSITE" id="PS00211">
    <property type="entry name" value="ABC_TRANSPORTER_1"/>
    <property type="match status" value="1"/>
</dbReference>
<sequence>MNVVEMKGITKRFPGVVANDNIHLTVKQGEIHALLGENGAGKSTLMNILFGLYQPDEGEILIKGNPVTITGPNDAGRLGIGMVHQHFMLVEPFTVTENIILGVEPSRRGMIDREKAEQEVQAISDRYGLRVDPRAKIRDISVGMQQRVEILKTLYRGADIVILDEPTAVLAPQEIDELIEIMKNLVQEGKTIIFITHKLKEIMRACDAVTIIRRGKTIGSVRVAETDPNQLASMMVGREVSFRVDKKPASPQETVLSVENLFVADARGVDAVRGLDLDVRAGEIVGLAGVDGNGQSELLEAITGLRKSHAGHVRLNGKEITNQKPRQITRAGVGHIPEDRHRRGLVLDFSIGENMVLQTYHQSPFSKGTVMQFSQIYRYAKKLIDEFDVRTPDLHTLARALSGGNQQKGIIAREVDRDPDLLIAAQPTRGLDVGAIEFIHRRLIEQRDKGKAVLLMSLELDEVLKLSDRVAVIYEGKIAGWVDPATVTEEEVGLLMAGGRTGTEVDA</sequence>
<dbReference type="CDD" id="cd03216">
    <property type="entry name" value="ABC_Carb_Monos_I"/>
    <property type="match status" value="1"/>
</dbReference>
<dbReference type="PANTHER" id="PTHR43790">
    <property type="entry name" value="CARBOHYDRATE TRANSPORT ATP-BINDING PROTEIN MG119-RELATED"/>
    <property type="match status" value="1"/>
</dbReference>
<dbReference type="InterPro" id="IPR050107">
    <property type="entry name" value="ABC_carbohydrate_import_ATPase"/>
</dbReference>
<feature type="domain" description="ABC transporter" evidence="3">
    <location>
        <begin position="4"/>
        <end position="239"/>
    </location>
</feature>
<dbReference type="SUPFAM" id="SSF52540">
    <property type="entry name" value="P-loop containing nucleoside triphosphate hydrolases"/>
    <property type="match status" value="2"/>
</dbReference>
<dbReference type="PANTHER" id="PTHR43790:SF4">
    <property type="entry name" value="GUANOSINE IMPORT ATP-BINDING PROTEIN NUPO"/>
    <property type="match status" value="1"/>
</dbReference>
<comment type="caution">
    <text evidence="4">The sequence shown here is derived from an EMBL/GenBank/DDBJ whole genome shotgun (WGS) entry which is preliminary data.</text>
</comment>
<keyword evidence="2 4" id="KW-0067">ATP-binding</keyword>
<evidence type="ECO:0000313" key="5">
    <source>
        <dbReference type="Proteomes" id="UP001185012"/>
    </source>
</evidence>
<dbReference type="EMBL" id="JAVDQG010000001">
    <property type="protein sequence ID" value="MDR6224240.1"/>
    <property type="molecule type" value="Genomic_DNA"/>
</dbReference>
<evidence type="ECO:0000313" key="4">
    <source>
        <dbReference type="EMBL" id="MDR6224240.1"/>
    </source>
</evidence>
<keyword evidence="5" id="KW-1185">Reference proteome</keyword>
<reference evidence="4 5" key="1">
    <citation type="submission" date="2023-07" db="EMBL/GenBank/DDBJ databases">
        <title>Genomic Encyclopedia of Type Strains, Phase IV (KMG-IV): sequencing the most valuable type-strain genomes for metagenomic binning, comparative biology and taxonomic classification.</title>
        <authorList>
            <person name="Goeker M."/>
        </authorList>
    </citation>
    <scope>NUCLEOTIDE SEQUENCE [LARGE SCALE GENOMIC DNA]</scope>
    <source>
        <strain evidence="4 5">DSM 45903</strain>
    </source>
</reference>
<dbReference type="InterPro" id="IPR003439">
    <property type="entry name" value="ABC_transporter-like_ATP-bd"/>
</dbReference>
<evidence type="ECO:0000256" key="2">
    <source>
        <dbReference type="ARBA" id="ARBA00022840"/>
    </source>
</evidence>
<organism evidence="4 5">
    <name type="scientific">Desmospora profundinema</name>
    <dbReference type="NCBI Taxonomy" id="1571184"/>
    <lineage>
        <taxon>Bacteria</taxon>
        <taxon>Bacillati</taxon>
        <taxon>Bacillota</taxon>
        <taxon>Bacilli</taxon>
        <taxon>Bacillales</taxon>
        <taxon>Thermoactinomycetaceae</taxon>
        <taxon>Desmospora</taxon>
    </lineage>
</organism>
<name>A0ABU1IHI6_9BACL</name>
<dbReference type="GO" id="GO:0005524">
    <property type="term" value="F:ATP binding"/>
    <property type="evidence" value="ECO:0007669"/>
    <property type="project" value="UniProtKB-KW"/>
</dbReference>
<evidence type="ECO:0000259" key="3">
    <source>
        <dbReference type="PROSITE" id="PS50893"/>
    </source>
</evidence>
<keyword evidence="4" id="KW-0813">Transport</keyword>
<keyword evidence="4" id="KW-0762">Sugar transport</keyword>
<dbReference type="Proteomes" id="UP001185012">
    <property type="component" value="Unassembled WGS sequence"/>
</dbReference>
<dbReference type="Gene3D" id="3.40.50.300">
    <property type="entry name" value="P-loop containing nucleotide triphosphate hydrolases"/>
    <property type="match status" value="2"/>
</dbReference>
<dbReference type="SMART" id="SM00382">
    <property type="entry name" value="AAA"/>
    <property type="match status" value="1"/>
</dbReference>
<feature type="domain" description="ABC transporter" evidence="3">
    <location>
        <begin position="256"/>
        <end position="500"/>
    </location>
</feature>
<dbReference type="RefSeq" id="WP_309861274.1">
    <property type="nucleotide sequence ID" value="NZ_JAVDQG010000001.1"/>
</dbReference>
<dbReference type="InterPro" id="IPR017871">
    <property type="entry name" value="ABC_transporter-like_CS"/>
</dbReference>
<proteinExistence type="predicted"/>
<dbReference type="InterPro" id="IPR027417">
    <property type="entry name" value="P-loop_NTPase"/>
</dbReference>
<dbReference type="InterPro" id="IPR003593">
    <property type="entry name" value="AAA+_ATPase"/>
</dbReference>